<feature type="transmembrane region" description="Helical" evidence="5">
    <location>
        <begin position="270"/>
        <end position="291"/>
    </location>
</feature>
<dbReference type="Proteomes" id="UP000235994">
    <property type="component" value="Unassembled WGS sequence"/>
</dbReference>
<evidence type="ECO:0000259" key="6">
    <source>
        <dbReference type="PROSITE" id="PS50850"/>
    </source>
</evidence>
<sequence length="417" mass="42629">MTTPAQPLGGRSRAAPIFRGWRVVAAAFAITLLGFGSAYSFSAFVEALQQEFSATRGAVSLVFSLAGFLYFGFGAISGPLADRYGSRRLAVAGMLLLATGLALAGAARNMTQVYAAYGLGVGLGIGCSYVPVVGAVQRWFERRRAMASGLAVSGIGVGTLLVPALAAVLIDHWGWRGAYLILAAGVALAGCAAARWIENSPADRGLLPDGAAGPRPADAARAAAPGLPVRTAVRSKAFVLLYLACLAGAFGVFVPFVHLVPYALDRGIEPALAVLLLGSIGAGSTAGRYLLGALADRLGRRASLAAMYAGMAATLALWGACGHFWTLALFALAFGLFYGGWVALLPAVVMDYFGGRHVSGIIGVLYTSVAFGTLIGPVAAGYAYDLRGGYALPIAISAAVNLLAAALTGLLPGRGAR</sequence>
<evidence type="ECO:0000313" key="7">
    <source>
        <dbReference type="EMBL" id="PND35537.1"/>
    </source>
</evidence>
<keyword evidence="3 5" id="KW-1133">Transmembrane helix</keyword>
<feature type="transmembrane region" description="Helical" evidence="5">
    <location>
        <begin position="303"/>
        <end position="320"/>
    </location>
</feature>
<evidence type="ECO:0000256" key="5">
    <source>
        <dbReference type="SAM" id="Phobius"/>
    </source>
</evidence>
<dbReference type="PANTHER" id="PTHR11360">
    <property type="entry name" value="MONOCARBOXYLATE TRANSPORTER"/>
    <property type="match status" value="1"/>
</dbReference>
<keyword evidence="8" id="KW-1185">Reference proteome</keyword>
<comment type="subcellular location">
    <subcellularLocation>
        <location evidence="1">Membrane</location>
        <topology evidence="1">Multi-pass membrane protein</topology>
    </subcellularLocation>
</comment>
<organism evidence="7 8">
    <name type="scientific">Achromobacter pulmonis</name>
    <dbReference type="NCBI Taxonomy" id="1389932"/>
    <lineage>
        <taxon>Bacteria</taxon>
        <taxon>Pseudomonadati</taxon>
        <taxon>Pseudomonadota</taxon>
        <taxon>Betaproteobacteria</taxon>
        <taxon>Burkholderiales</taxon>
        <taxon>Alcaligenaceae</taxon>
        <taxon>Achromobacter</taxon>
    </lineage>
</organism>
<proteinExistence type="predicted"/>
<dbReference type="InterPro" id="IPR036259">
    <property type="entry name" value="MFS_trans_sf"/>
</dbReference>
<dbReference type="PROSITE" id="PS00216">
    <property type="entry name" value="SUGAR_TRANSPORT_1"/>
    <property type="match status" value="1"/>
</dbReference>
<dbReference type="GO" id="GO:0016020">
    <property type="term" value="C:membrane"/>
    <property type="evidence" value="ECO:0007669"/>
    <property type="project" value="UniProtKB-SubCell"/>
</dbReference>
<gene>
    <name evidence="7" type="ORF">C1I89_04010</name>
</gene>
<dbReference type="GO" id="GO:0022857">
    <property type="term" value="F:transmembrane transporter activity"/>
    <property type="evidence" value="ECO:0007669"/>
    <property type="project" value="InterPro"/>
</dbReference>
<feature type="transmembrane region" description="Helical" evidence="5">
    <location>
        <begin position="113"/>
        <end position="136"/>
    </location>
</feature>
<dbReference type="Pfam" id="PF07690">
    <property type="entry name" value="MFS_1"/>
    <property type="match status" value="1"/>
</dbReference>
<evidence type="ECO:0000256" key="2">
    <source>
        <dbReference type="ARBA" id="ARBA00022692"/>
    </source>
</evidence>
<feature type="transmembrane region" description="Helical" evidence="5">
    <location>
        <begin position="361"/>
        <end position="384"/>
    </location>
</feature>
<evidence type="ECO:0000256" key="1">
    <source>
        <dbReference type="ARBA" id="ARBA00004141"/>
    </source>
</evidence>
<dbReference type="PROSITE" id="PS50850">
    <property type="entry name" value="MFS"/>
    <property type="match status" value="1"/>
</dbReference>
<comment type="caution">
    <text evidence="7">The sequence shown here is derived from an EMBL/GenBank/DDBJ whole genome shotgun (WGS) entry which is preliminary data.</text>
</comment>
<name>A0A2N8KQ04_9BURK</name>
<dbReference type="AlphaFoldDB" id="A0A2N8KQ04"/>
<feature type="domain" description="Major facilitator superfamily (MFS) profile" evidence="6">
    <location>
        <begin position="22"/>
        <end position="416"/>
    </location>
</feature>
<protein>
    <submittedName>
        <fullName evidence="7">MFS transporter</fullName>
    </submittedName>
</protein>
<keyword evidence="2 5" id="KW-0812">Transmembrane</keyword>
<dbReference type="Gene3D" id="1.20.1250.20">
    <property type="entry name" value="MFS general substrate transporter like domains"/>
    <property type="match status" value="2"/>
</dbReference>
<dbReference type="InterPro" id="IPR011701">
    <property type="entry name" value="MFS"/>
</dbReference>
<evidence type="ECO:0000256" key="3">
    <source>
        <dbReference type="ARBA" id="ARBA00022989"/>
    </source>
</evidence>
<feature type="transmembrane region" description="Helical" evidence="5">
    <location>
        <begin position="148"/>
        <end position="170"/>
    </location>
</feature>
<dbReference type="RefSeq" id="WP_102771468.1">
    <property type="nucleotide sequence ID" value="NZ_POQS01000001.1"/>
</dbReference>
<dbReference type="PANTHER" id="PTHR11360:SF284">
    <property type="entry name" value="EG:103B4.3 PROTEIN-RELATED"/>
    <property type="match status" value="1"/>
</dbReference>
<feature type="transmembrane region" description="Helical" evidence="5">
    <location>
        <begin position="239"/>
        <end position="264"/>
    </location>
</feature>
<dbReference type="EMBL" id="POQS01000001">
    <property type="protein sequence ID" value="PND35537.1"/>
    <property type="molecule type" value="Genomic_DNA"/>
</dbReference>
<dbReference type="SUPFAM" id="SSF103473">
    <property type="entry name" value="MFS general substrate transporter"/>
    <property type="match status" value="1"/>
</dbReference>
<feature type="transmembrane region" description="Helical" evidence="5">
    <location>
        <begin position="176"/>
        <end position="197"/>
    </location>
</feature>
<feature type="transmembrane region" description="Helical" evidence="5">
    <location>
        <begin position="21"/>
        <end position="45"/>
    </location>
</feature>
<feature type="transmembrane region" description="Helical" evidence="5">
    <location>
        <begin position="390"/>
        <end position="411"/>
    </location>
</feature>
<feature type="transmembrane region" description="Helical" evidence="5">
    <location>
        <begin position="57"/>
        <end position="77"/>
    </location>
</feature>
<accession>A0A2N8KQ04</accession>
<evidence type="ECO:0000256" key="4">
    <source>
        <dbReference type="ARBA" id="ARBA00023136"/>
    </source>
</evidence>
<feature type="transmembrane region" description="Helical" evidence="5">
    <location>
        <begin position="89"/>
        <end position="107"/>
    </location>
</feature>
<feature type="transmembrane region" description="Helical" evidence="5">
    <location>
        <begin position="326"/>
        <end position="349"/>
    </location>
</feature>
<reference evidence="7 8" key="1">
    <citation type="submission" date="2018-01" db="EMBL/GenBank/DDBJ databases">
        <title>The draft genome of an aniline degradation strain ANB-1.</title>
        <authorList>
            <person name="Zhang L."/>
            <person name="Jiang J."/>
        </authorList>
    </citation>
    <scope>NUCLEOTIDE SEQUENCE [LARGE SCALE GENOMIC DNA]</scope>
    <source>
        <strain evidence="7 8">ANB-1</strain>
    </source>
</reference>
<dbReference type="InterPro" id="IPR020846">
    <property type="entry name" value="MFS_dom"/>
</dbReference>
<evidence type="ECO:0000313" key="8">
    <source>
        <dbReference type="Proteomes" id="UP000235994"/>
    </source>
</evidence>
<keyword evidence="4 5" id="KW-0472">Membrane</keyword>
<dbReference type="InterPro" id="IPR005829">
    <property type="entry name" value="Sugar_transporter_CS"/>
</dbReference>
<dbReference type="InterPro" id="IPR050327">
    <property type="entry name" value="Proton-linked_MCT"/>
</dbReference>